<dbReference type="Proteomes" id="UP001056384">
    <property type="component" value="Chromosome 2"/>
</dbReference>
<gene>
    <name evidence="12" type="ORF">Slin15195_G030260</name>
</gene>
<keyword evidence="4" id="KW-0809">Transit peptide</keyword>
<feature type="transmembrane region" description="Helical" evidence="11">
    <location>
        <begin position="12"/>
        <end position="29"/>
    </location>
</feature>
<accession>A0A9Q9API5</accession>
<dbReference type="PANTHER" id="PTHR33968:SF1">
    <property type="entry name" value="PROTEIN PET100 HOMOLOG, MITOCHONDRIAL"/>
    <property type="match status" value="1"/>
</dbReference>
<dbReference type="Pfam" id="PF09803">
    <property type="entry name" value="Pet100"/>
    <property type="match status" value="1"/>
</dbReference>
<evidence type="ECO:0008006" key="14">
    <source>
        <dbReference type="Google" id="ProtNLM"/>
    </source>
</evidence>
<evidence type="ECO:0000256" key="1">
    <source>
        <dbReference type="ARBA" id="ARBA00004167"/>
    </source>
</evidence>
<keyword evidence="3 11" id="KW-0812">Transmembrane</keyword>
<evidence type="ECO:0000256" key="3">
    <source>
        <dbReference type="ARBA" id="ARBA00022692"/>
    </source>
</evidence>
<keyword evidence="13" id="KW-1185">Reference proteome</keyword>
<feature type="coiled-coil region" evidence="9">
    <location>
        <begin position="52"/>
        <end position="79"/>
    </location>
</feature>
<comment type="subcellular location">
    <subcellularLocation>
        <location evidence="1">Membrane</location>
        <topology evidence="1">Single-pass membrane protein</topology>
    </subcellularLocation>
    <subcellularLocation>
        <location evidence="2">Mitochondrion membrane</location>
    </subcellularLocation>
</comment>
<evidence type="ECO:0000256" key="5">
    <source>
        <dbReference type="ARBA" id="ARBA00022989"/>
    </source>
</evidence>
<dbReference type="PANTHER" id="PTHR33968">
    <property type="entry name" value="PROTEIN PET100 HOMOLOG, MITOCHONDRIAL"/>
    <property type="match status" value="1"/>
</dbReference>
<evidence type="ECO:0000256" key="8">
    <source>
        <dbReference type="ARBA" id="ARBA00038077"/>
    </source>
</evidence>
<protein>
    <recommendedName>
        <fullName evidence="14">Mitochondrial cytochrome c oxidase assembly factor</fullName>
    </recommendedName>
</protein>
<keyword evidence="6" id="KW-0496">Mitochondrion</keyword>
<evidence type="ECO:0000313" key="12">
    <source>
        <dbReference type="EMBL" id="USW49707.1"/>
    </source>
</evidence>
<dbReference type="GO" id="GO:0051082">
    <property type="term" value="F:unfolded protein binding"/>
    <property type="evidence" value="ECO:0007669"/>
    <property type="project" value="TreeGrafter"/>
</dbReference>
<evidence type="ECO:0000256" key="9">
    <source>
        <dbReference type="SAM" id="Coils"/>
    </source>
</evidence>
<name>A0A9Q9API5_9PEZI</name>
<evidence type="ECO:0000256" key="2">
    <source>
        <dbReference type="ARBA" id="ARBA00004325"/>
    </source>
</evidence>
<evidence type="ECO:0000256" key="11">
    <source>
        <dbReference type="SAM" id="Phobius"/>
    </source>
</evidence>
<evidence type="ECO:0000313" key="13">
    <source>
        <dbReference type="Proteomes" id="UP001056384"/>
    </source>
</evidence>
<sequence length="132" mass="15126">MGGPNLEVFKFGMYIMFPIGFMYYFGINLDSRFSVPDFWPKRGQTHEIPFEKDEIKEEIERLKQRRLAARARRLAAEEQGLDVSTHANENEVREGRVREYLNSTKVLPREGDAPAVEESGSAKKGGWFGLGK</sequence>
<evidence type="ECO:0000256" key="10">
    <source>
        <dbReference type="SAM" id="MobiDB-lite"/>
    </source>
</evidence>
<dbReference type="InterPro" id="IPR018625">
    <property type="entry name" value="Pet100"/>
</dbReference>
<evidence type="ECO:0000256" key="7">
    <source>
        <dbReference type="ARBA" id="ARBA00023136"/>
    </source>
</evidence>
<dbReference type="OrthoDB" id="18175at2759"/>
<feature type="region of interest" description="Disordered" evidence="10">
    <location>
        <begin position="103"/>
        <end position="132"/>
    </location>
</feature>
<dbReference type="AlphaFoldDB" id="A0A9Q9API5"/>
<dbReference type="GO" id="GO:0033617">
    <property type="term" value="P:mitochondrial respiratory chain complex IV assembly"/>
    <property type="evidence" value="ECO:0007669"/>
    <property type="project" value="InterPro"/>
</dbReference>
<organism evidence="12 13">
    <name type="scientific">Septoria linicola</name>
    <dbReference type="NCBI Taxonomy" id="215465"/>
    <lineage>
        <taxon>Eukaryota</taxon>
        <taxon>Fungi</taxon>
        <taxon>Dikarya</taxon>
        <taxon>Ascomycota</taxon>
        <taxon>Pezizomycotina</taxon>
        <taxon>Dothideomycetes</taxon>
        <taxon>Dothideomycetidae</taxon>
        <taxon>Mycosphaerellales</taxon>
        <taxon>Mycosphaerellaceae</taxon>
        <taxon>Septoria</taxon>
    </lineage>
</organism>
<proteinExistence type="inferred from homology"/>
<reference evidence="12" key="1">
    <citation type="submission" date="2022-06" db="EMBL/GenBank/DDBJ databases">
        <title>Complete genome sequences of two strains of the flax pathogen Septoria linicola.</title>
        <authorList>
            <person name="Lapalu N."/>
            <person name="Simon A."/>
            <person name="Demenou B."/>
            <person name="Paumier D."/>
            <person name="Guillot M.-P."/>
            <person name="Gout L."/>
            <person name="Valade R."/>
        </authorList>
    </citation>
    <scope>NUCLEOTIDE SEQUENCE</scope>
    <source>
        <strain evidence="12">SE15195</strain>
    </source>
</reference>
<keyword evidence="7 11" id="KW-0472">Membrane</keyword>
<evidence type="ECO:0000256" key="4">
    <source>
        <dbReference type="ARBA" id="ARBA00022946"/>
    </source>
</evidence>
<keyword evidence="5 11" id="KW-1133">Transmembrane helix</keyword>
<comment type="similarity">
    <text evidence="8">Belongs to the PET100 family.</text>
</comment>
<dbReference type="EMBL" id="CP099419">
    <property type="protein sequence ID" value="USW49707.1"/>
    <property type="molecule type" value="Genomic_DNA"/>
</dbReference>
<evidence type="ECO:0000256" key="6">
    <source>
        <dbReference type="ARBA" id="ARBA00023128"/>
    </source>
</evidence>
<keyword evidence="9" id="KW-0175">Coiled coil</keyword>
<dbReference type="GO" id="GO:0005743">
    <property type="term" value="C:mitochondrial inner membrane"/>
    <property type="evidence" value="ECO:0007669"/>
    <property type="project" value="TreeGrafter"/>
</dbReference>